<proteinExistence type="predicted"/>
<dbReference type="OrthoDB" id="5988951at2759"/>
<evidence type="ECO:0000256" key="3">
    <source>
        <dbReference type="ARBA" id="ARBA00022729"/>
    </source>
</evidence>
<keyword evidence="3" id="KW-0732">Signal</keyword>
<name>A0A2B4ST87_STYPI</name>
<reference evidence="6" key="1">
    <citation type="journal article" date="2017" name="bioRxiv">
        <title>Comparative analysis of the genomes of Stylophora pistillata and Acropora digitifera provides evidence for extensive differences between species of corals.</title>
        <authorList>
            <person name="Voolstra C.R."/>
            <person name="Li Y."/>
            <person name="Liew Y.J."/>
            <person name="Baumgarten S."/>
            <person name="Zoccola D."/>
            <person name="Flot J.-F."/>
            <person name="Tambutte S."/>
            <person name="Allemand D."/>
            <person name="Aranda M."/>
        </authorList>
    </citation>
    <scope>NUCLEOTIDE SEQUENCE [LARGE SCALE GENOMIC DNA]</scope>
</reference>
<feature type="domain" description="Hemicentin-1-like von Willebrand factor A" evidence="4">
    <location>
        <begin position="7"/>
        <end position="83"/>
    </location>
</feature>
<dbReference type="AlphaFoldDB" id="A0A2B4ST87"/>
<evidence type="ECO:0000256" key="1">
    <source>
        <dbReference type="ARBA" id="ARBA00004613"/>
    </source>
</evidence>
<protein>
    <submittedName>
        <fullName evidence="5">Hemicentin-2</fullName>
    </submittedName>
</protein>
<evidence type="ECO:0000313" key="5">
    <source>
        <dbReference type="EMBL" id="PFX31697.1"/>
    </source>
</evidence>
<evidence type="ECO:0000259" key="4">
    <source>
        <dbReference type="Pfam" id="PF25106"/>
    </source>
</evidence>
<dbReference type="InterPro" id="IPR056861">
    <property type="entry name" value="HMCN1-like_VWA"/>
</dbReference>
<comment type="caution">
    <text evidence="5">The sequence shown here is derived from an EMBL/GenBank/DDBJ whole genome shotgun (WGS) entry which is preliminary data.</text>
</comment>
<organism evidence="5 6">
    <name type="scientific">Stylophora pistillata</name>
    <name type="common">Smooth cauliflower coral</name>
    <dbReference type="NCBI Taxonomy" id="50429"/>
    <lineage>
        <taxon>Eukaryota</taxon>
        <taxon>Metazoa</taxon>
        <taxon>Cnidaria</taxon>
        <taxon>Anthozoa</taxon>
        <taxon>Hexacorallia</taxon>
        <taxon>Scleractinia</taxon>
        <taxon>Astrocoeniina</taxon>
        <taxon>Pocilloporidae</taxon>
        <taxon>Stylophora</taxon>
    </lineage>
</organism>
<comment type="subcellular location">
    <subcellularLocation>
        <location evidence="1">Secreted</location>
    </subcellularLocation>
</comment>
<gene>
    <name evidence="5" type="primary">HMCN2</name>
    <name evidence="5" type="ORF">AWC38_SpisGene3463</name>
</gene>
<sequence length="306" mass="33097">MPVGKGKDFIAAVESLTPDGGGDCPELAFTGIIDALNSGIKQGSPLYVFTDATAKDSHRLDTAKILAKTMRSSVYFFTTGLCGFMKGSSATNLDFDFVFVLPRNARSPLPIPHPLIGKPAHIILTVSTANKINGESLQLEILNGDNEVLNTTDVHSLPGKSGAHFSASFSTPTIPFKLKLRGQTKRGFDFERNSKALVQPSRVLLRVLYSSEDFTVPISGRGLVIFVAYNTGSTENFQFEVKDSTTFNSSVSLSSRRVFHNRIGFFYTWFTAKATATRGSVDTVMVTATGETSKTRVSSVVSLMAV</sequence>
<dbReference type="PANTHER" id="PTHR14905">
    <property type="entry name" value="NG37"/>
    <property type="match status" value="1"/>
</dbReference>
<evidence type="ECO:0000256" key="2">
    <source>
        <dbReference type="ARBA" id="ARBA00022525"/>
    </source>
</evidence>
<dbReference type="Pfam" id="PF25106">
    <property type="entry name" value="VWA_4"/>
    <property type="match status" value="1"/>
</dbReference>
<accession>A0A2B4ST87</accession>
<dbReference type="InterPro" id="IPR052577">
    <property type="entry name" value="VWA7"/>
</dbReference>
<dbReference type="PANTHER" id="PTHR14905:SF7">
    <property type="entry name" value="VON WILLEBRAND FACTOR A DOMAIN-CONTAINING PROTEIN 7"/>
    <property type="match status" value="1"/>
</dbReference>
<dbReference type="Proteomes" id="UP000225706">
    <property type="component" value="Unassembled WGS sequence"/>
</dbReference>
<keyword evidence="6" id="KW-1185">Reference proteome</keyword>
<keyword evidence="2" id="KW-0964">Secreted</keyword>
<dbReference type="EMBL" id="LSMT01000032">
    <property type="protein sequence ID" value="PFX31697.1"/>
    <property type="molecule type" value="Genomic_DNA"/>
</dbReference>
<evidence type="ECO:0000313" key="6">
    <source>
        <dbReference type="Proteomes" id="UP000225706"/>
    </source>
</evidence>